<evidence type="ECO:0000313" key="2">
    <source>
        <dbReference type="EMBL" id="NUU17899.1"/>
    </source>
</evidence>
<dbReference type="Proteomes" id="UP000565724">
    <property type="component" value="Unassembled WGS sequence"/>
</dbReference>
<feature type="compositionally biased region" description="Basic and acidic residues" evidence="1">
    <location>
        <begin position="61"/>
        <end position="72"/>
    </location>
</feature>
<comment type="caution">
    <text evidence="2">The sequence shown here is derived from an EMBL/GenBank/DDBJ whole genome shotgun (WGS) entry which is preliminary data.</text>
</comment>
<name>A0A7Y6A3N9_9CELL</name>
<dbReference type="RefSeq" id="WP_175347855.1">
    <property type="nucleotide sequence ID" value="NZ_JABMCI010000065.1"/>
</dbReference>
<evidence type="ECO:0000256" key="1">
    <source>
        <dbReference type="SAM" id="MobiDB-lite"/>
    </source>
</evidence>
<evidence type="ECO:0000313" key="3">
    <source>
        <dbReference type="Proteomes" id="UP000565724"/>
    </source>
</evidence>
<dbReference type="AlphaFoldDB" id="A0A7Y6A3N9"/>
<keyword evidence="3" id="KW-1185">Reference proteome</keyword>
<organism evidence="2 3">
    <name type="scientific">Cellulomonas humilata</name>
    <dbReference type="NCBI Taxonomy" id="144055"/>
    <lineage>
        <taxon>Bacteria</taxon>
        <taxon>Bacillati</taxon>
        <taxon>Actinomycetota</taxon>
        <taxon>Actinomycetes</taxon>
        <taxon>Micrococcales</taxon>
        <taxon>Cellulomonadaceae</taxon>
        <taxon>Cellulomonas</taxon>
    </lineage>
</organism>
<sequence>MAEPRPTAGADDLVRRIVDANVSYYKAWGALVTDWLAEVTAVVQAAPGVVSLQTPGRPATHSHDDAPAPHQHAADDALAPAAALLVLEGPAGAQAAGAFEVENVLDAAAAGVVVVDPFRDPSGQPVDVEVTVTPSTLDLGAKESVVVSLRATVPDTVVAGVDHRSTVRVEGIPAGTIAVVLRRTDA</sequence>
<dbReference type="EMBL" id="JABMCI010000065">
    <property type="protein sequence ID" value="NUU17899.1"/>
    <property type="molecule type" value="Genomic_DNA"/>
</dbReference>
<protein>
    <submittedName>
        <fullName evidence="2">Uncharacterized protein</fullName>
    </submittedName>
</protein>
<proteinExistence type="predicted"/>
<accession>A0A7Y6A3N9</accession>
<feature type="region of interest" description="Disordered" evidence="1">
    <location>
        <begin position="53"/>
        <end position="72"/>
    </location>
</feature>
<gene>
    <name evidence="2" type="ORF">HP550_11630</name>
</gene>
<reference evidence="2 3" key="1">
    <citation type="submission" date="2020-05" db="EMBL/GenBank/DDBJ databases">
        <title>Genome Sequencing of Type Strains.</title>
        <authorList>
            <person name="Lemaire J.F."/>
            <person name="Inderbitzin P."/>
            <person name="Gregorio O.A."/>
            <person name="Collins S.B."/>
            <person name="Wespe N."/>
            <person name="Knight-Connoni V."/>
        </authorList>
    </citation>
    <scope>NUCLEOTIDE SEQUENCE [LARGE SCALE GENOMIC DNA]</scope>
    <source>
        <strain evidence="2 3">ATCC 25174</strain>
    </source>
</reference>